<dbReference type="InterPro" id="IPR019325">
    <property type="entry name" value="NEDD4/Bsd2"/>
</dbReference>
<feature type="transmembrane region" description="Helical" evidence="6">
    <location>
        <begin position="303"/>
        <end position="324"/>
    </location>
</feature>
<evidence type="ECO:0000313" key="8">
    <source>
        <dbReference type="Proteomes" id="UP000077266"/>
    </source>
</evidence>
<dbReference type="FunCoup" id="A0A165QUY4">
    <property type="interactions" value="160"/>
</dbReference>
<accession>A0A165QUY4</accession>
<dbReference type="Proteomes" id="UP000077266">
    <property type="component" value="Unassembled WGS sequence"/>
</dbReference>
<keyword evidence="3 6" id="KW-1133">Transmembrane helix</keyword>
<dbReference type="PANTHER" id="PTHR13396:SF5">
    <property type="entry name" value="NEDD4 FAMILY INTERACTING PROTEIN"/>
    <property type="match status" value="1"/>
</dbReference>
<sequence length="417" mass="45360">MPTRQPYSRLPQLDDSELEAAFDDDEHDEHAAESAALIPRAGPDSAPRPGEYDFEPRFEDYASRIPDGSPPPFQAAAGNSNGVLPQGPPAAIPPRRPNWLTRTLSSFRRSQDRAVGRGNDGVFGNVVAKPSVPGAVHPEDDADVHVAPEVARSDAPPTYYSAMADPAPAYWAETVHADAPSINMPGELIVDDLPTGSIMMFAWATLVTTSFAWVGVFLAYLLNKTSHAGRHGSRAGLGLWFIRYGYELYLSQANSFEDTDEDWHWEFINGTQRLVHGDADGGITPATFDDMETIAFRNAMNGWMAILLLFIGSMVISISIGQFAKVKRYEAAVLASTLPQESTIRNISGPGRERPSVLHSLRDHLSMRFAQPERADDEEQIVGSGPQHFPGQGRRLDGQPPLPPPQIGVTPTAATTA</sequence>
<evidence type="ECO:0000256" key="5">
    <source>
        <dbReference type="SAM" id="MobiDB-lite"/>
    </source>
</evidence>
<feature type="region of interest" description="Disordered" evidence="5">
    <location>
        <begin position="1"/>
        <end position="98"/>
    </location>
</feature>
<feature type="region of interest" description="Disordered" evidence="5">
    <location>
        <begin position="373"/>
        <end position="417"/>
    </location>
</feature>
<name>A0A165QUY4_EXIGL</name>
<dbReference type="STRING" id="1314781.A0A165QUY4"/>
<evidence type="ECO:0000256" key="4">
    <source>
        <dbReference type="ARBA" id="ARBA00023136"/>
    </source>
</evidence>
<organism evidence="7 8">
    <name type="scientific">Exidia glandulosa HHB12029</name>
    <dbReference type="NCBI Taxonomy" id="1314781"/>
    <lineage>
        <taxon>Eukaryota</taxon>
        <taxon>Fungi</taxon>
        <taxon>Dikarya</taxon>
        <taxon>Basidiomycota</taxon>
        <taxon>Agaricomycotina</taxon>
        <taxon>Agaricomycetes</taxon>
        <taxon>Auriculariales</taxon>
        <taxon>Exidiaceae</taxon>
        <taxon>Exidia</taxon>
    </lineage>
</organism>
<dbReference type="GO" id="GO:0031398">
    <property type="term" value="P:positive regulation of protein ubiquitination"/>
    <property type="evidence" value="ECO:0007669"/>
    <property type="project" value="TreeGrafter"/>
</dbReference>
<reference evidence="7 8" key="1">
    <citation type="journal article" date="2016" name="Mol. Biol. Evol.">
        <title>Comparative Genomics of Early-Diverging Mushroom-Forming Fungi Provides Insights into the Origins of Lignocellulose Decay Capabilities.</title>
        <authorList>
            <person name="Nagy L.G."/>
            <person name="Riley R."/>
            <person name="Tritt A."/>
            <person name="Adam C."/>
            <person name="Daum C."/>
            <person name="Floudas D."/>
            <person name="Sun H."/>
            <person name="Yadav J.S."/>
            <person name="Pangilinan J."/>
            <person name="Larsson K.H."/>
            <person name="Matsuura K."/>
            <person name="Barry K."/>
            <person name="Labutti K."/>
            <person name="Kuo R."/>
            <person name="Ohm R.A."/>
            <person name="Bhattacharya S.S."/>
            <person name="Shirouzu T."/>
            <person name="Yoshinaga Y."/>
            <person name="Martin F.M."/>
            <person name="Grigoriev I.V."/>
            <person name="Hibbett D.S."/>
        </authorList>
    </citation>
    <scope>NUCLEOTIDE SEQUENCE [LARGE SCALE GENOMIC DNA]</scope>
    <source>
        <strain evidence="7 8">HHB12029</strain>
    </source>
</reference>
<evidence type="ECO:0000313" key="7">
    <source>
        <dbReference type="EMBL" id="KZW04108.1"/>
    </source>
</evidence>
<keyword evidence="2 6" id="KW-0812">Transmembrane</keyword>
<evidence type="ECO:0000256" key="6">
    <source>
        <dbReference type="SAM" id="Phobius"/>
    </source>
</evidence>
<protein>
    <submittedName>
        <fullName evidence="7">Uncharacterized protein</fullName>
    </submittedName>
</protein>
<dbReference type="GO" id="GO:0007034">
    <property type="term" value="P:vacuolar transport"/>
    <property type="evidence" value="ECO:0007669"/>
    <property type="project" value="InterPro"/>
</dbReference>
<dbReference type="InParanoid" id="A0A165QUY4"/>
<evidence type="ECO:0000256" key="1">
    <source>
        <dbReference type="ARBA" id="ARBA00004141"/>
    </source>
</evidence>
<evidence type="ECO:0000256" key="2">
    <source>
        <dbReference type="ARBA" id="ARBA00022692"/>
    </source>
</evidence>
<feature type="transmembrane region" description="Helical" evidence="6">
    <location>
        <begin position="200"/>
        <end position="222"/>
    </location>
</feature>
<feature type="compositionally biased region" description="Acidic residues" evidence="5">
    <location>
        <begin position="14"/>
        <end position="27"/>
    </location>
</feature>
<feature type="compositionally biased region" description="Pro residues" evidence="5">
    <location>
        <begin position="86"/>
        <end position="96"/>
    </location>
</feature>
<proteinExistence type="predicted"/>
<dbReference type="GO" id="GO:0030001">
    <property type="term" value="P:metal ion transport"/>
    <property type="evidence" value="ECO:0007669"/>
    <property type="project" value="InterPro"/>
</dbReference>
<feature type="compositionally biased region" description="Basic and acidic residues" evidence="5">
    <location>
        <begin position="50"/>
        <end position="62"/>
    </location>
</feature>
<dbReference type="GO" id="GO:0005783">
    <property type="term" value="C:endoplasmic reticulum"/>
    <property type="evidence" value="ECO:0007669"/>
    <property type="project" value="TreeGrafter"/>
</dbReference>
<keyword evidence="4 6" id="KW-0472">Membrane</keyword>
<comment type="subcellular location">
    <subcellularLocation>
        <location evidence="1">Membrane</location>
        <topology evidence="1">Multi-pass membrane protein</topology>
    </subcellularLocation>
</comment>
<dbReference type="GO" id="GO:0005794">
    <property type="term" value="C:Golgi apparatus"/>
    <property type="evidence" value="ECO:0007669"/>
    <property type="project" value="TreeGrafter"/>
</dbReference>
<dbReference type="Pfam" id="PF10176">
    <property type="entry name" value="NEDD4_Bsd2"/>
    <property type="match status" value="1"/>
</dbReference>
<dbReference type="OrthoDB" id="10003116at2759"/>
<dbReference type="GO" id="GO:0016020">
    <property type="term" value="C:membrane"/>
    <property type="evidence" value="ECO:0007669"/>
    <property type="project" value="UniProtKB-SubCell"/>
</dbReference>
<dbReference type="EMBL" id="KV425882">
    <property type="protein sequence ID" value="KZW04108.1"/>
    <property type="molecule type" value="Genomic_DNA"/>
</dbReference>
<dbReference type="GO" id="GO:0048471">
    <property type="term" value="C:perinuclear region of cytoplasm"/>
    <property type="evidence" value="ECO:0007669"/>
    <property type="project" value="TreeGrafter"/>
</dbReference>
<dbReference type="PANTHER" id="PTHR13396">
    <property type="entry name" value="NEDD4 FAMILY INTERACTING PROTEIN 1/2"/>
    <property type="match status" value="1"/>
</dbReference>
<keyword evidence="8" id="KW-1185">Reference proteome</keyword>
<gene>
    <name evidence="7" type="ORF">EXIGLDRAFT_758409</name>
</gene>
<dbReference type="AlphaFoldDB" id="A0A165QUY4"/>
<evidence type="ECO:0000256" key="3">
    <source>
        <dbReference type="ARBA" id="ARBA00022989"/>
    </source>
</evidence>
<dbReference type="GO" id="GO:0006511">
    <property type="term" value="P:ubiquitin-dependent protein catabolic process"/>
    <property type="evidence" value="ECO:0007669"/>
    <property type="project" value="TreeGrafter"/>
</dbReference>